<evidence type="ECO:0008006" key="3">
    <source>
        <dbReference type="Google" id="ProtNLM"/>
    </source>
</evidence>
<protein>
    <recommendedName>
        <fullName evidence="3">FlgO domain-containing protein</fullName>
    </recommendedName>
</protein>
<dbReference type="Gene3D" id="3.40.50.10610">
    <property type="entry name" value="ABC-type transport auxiliary lipoprotein component"/>
    <property type="match status" value="1"/>
</dbReference>
<dbReference type="Proteomes" id="UP000182278">
    <property type="component" value="Unassembled WGS sequence"/>
</dbReference>
<dbReference type="STRING" id="1817893.AUJ66_07315"/>
<comment type="caution">
    <text evidence="1">The sequence shown here is derived from an EMBL/GenBank/DDBJ whole genome shotgun (WGS) entry which is preliminary data.</text>
</comment>
<evidence type="ECO:0000313" key="1">
    <source>
        <dbReference type="EMBL" id="OIN96118.1"/>
    </source>
</evidence>
<dbReference type="GO" id="GO:0030288">
    <property type="term" value="C:outer membrane-bounded periplasmic space"/>
    <property type="evidence" value="ECO:0007669"/>
    <property type="project" value="InterPro"/>
</dbReference>
<dbReference type="Pfam" id="PF03783">
    <property type="entry name" value="CsgG"/>
    <property type="match status" value="1"/>
</dbReference>
<proteinExistence type="predicted"/>
<organism evidence="1 2">
    <name type="scientific">Candidatus Desantisbacteria bacterium CG1_02_38_46</name>
    <dbReference type="NCBI Taxonomy" id="1817893"/>
    <lineage>
        <taxon>Bacteria</taxon>
        <taxon>Candidatus Desantisiibacteriota</taxon>
    </lineage>
</organism>
<evidence type="ECO:0000313" key="2">
    <source>
        <dbReference type="Proteomes" id="UP000182278"/>
    </source>
</evidence>
<name>A0A1J4SDD3_9BACT</name>
<dbReference type="EMBL" id="MNUO01000111">
    <property type="protein sequence ID" value="OIN96118.1"/>
    <property type="molecule type" value="Genomic_DNA"/>
</dbReference>
<dbReference type="InterPro" id="IPR005534">
    <property type="entry name" value="Curli_assmbl/transp-comp_CsgG"/>
</dbReference>
<gene>
    <name evidence="1" type="ORF">AUJ66_07315</name>
</gene>
<reference evidence="1 2" key="1">
    <citation type="journal article" date="2016" name="Environ. Microbiol.">
        <title>Genomic resolution of a cold subsurface aquifer community provides metabolic insights for novel microbes adapted to high CO concentrations.</title>
        <authorList>
            <person name="Probst A.J."/>
            <person name="Castelle C.J."/>
            <person name="Singh A."/>
            <person name="Brown C.T."/>
            <person name="Anantharaman K."/>
            <person name="Sharon I."/>
            <person name="Hug L.A."/>
            <person name="Burstein D."/>
            <person name="Emerson J.B."/>
            <person name="Thomas B.C."/>
            <person name="Banfield J.F."/>
        </authorList>
    </citation>
    <scope>NUCLEOTIDE SEQUENCE [LARGE SCALE GENOMIC DNA]</scope>
    <source>
        <strain evidence="1">CG1_02_38_46</strain>
    </source>
</reference>
<dbReference type="AlphaFoldDB" id="A0A1J4SDD3"/>
<sequence length="330" mass="35549">MVNRRIVFLLVLLVIVSGYFSLARAEEKVVVAVLDLEVGEGISEKTAKILSDSLRTQLVNTKKFIIVSRENVESVLEEQKFQLSGATEKAIAEAGQLLGAQKVFVGSVGKVGFNYLLNLKSVDVKSGRIEQAEREECPSENLLSAATFNLANKIAGLPTKPLSEIEASVPSAFDLRTKGSAFGVKFTGEWGDGSFGMIPGVTLKTFIDARKGLEIGLVFMPGNIVLADFDVAFHRPGRFSFYYGYGGNFLYTFGPNSASAYNLSLSGNSLGIGLHAKGGVEAFLGKFGIFIEGTTGYMYGYDNTTASGTGYFFYSLATGARLYFSGFSVF</sequence>
<accession>A0A1J4SDD3</accession>